<dbReference type="Proteomes" id="UP000784294">
    <property type="component" value="Unassembled WGS sequence"/>
</dbReference>
<accession>A0A3S5FGB1</accession>
<evidence type="ECO:0000256" key="1">
    <source>
        <dbReference type="SAM" id="MobiDB-lite"/>
    </source>
</evidence>
<feature type="compositionally biased region" description="Basic and acidic residues" evidence="1">
    <location>
        <begin position="1"/>
        <end position="22"/>
    </location>
</feature>
<protein>
    <submittedName>
        <fullName evidence="2">Uncharacterized protein</fullName>
    </submittedName>
</protein>
<organism evidence="2 3">
    <name type="scientific">Protopolystoma xenopodis</name>
    <dbReference type="NCBI Taxonomy" id="117903"/>
    <lineage>
        <taxon>Eukaryota</taxon>
        <taxon>Metazoa</taxon>
        <taxon>Spiralia</taxon>
        <taxon>Lophotrochozoa</taxon>
        <taxon>Platyhelminthes</taxon>
        <taxon>Monogenea</taxon>
        <taxon>Polyopisthocotylea</taxon>
        <taxon>Polystomatidea</taxon>
        <taxon>Polystomatidae</taxon>
        <taxon>Protopolystoma</taxon>
    </lineage>
</organism>
<evidence type="ECO:0000313" key="2">
    <source>
        <dbReference type="EMBL" id="VEL37056.1"/>
    </source>
</evidence>
<dbReference type="EMBL" id="CAAALY010253885">
    <property type="protein sequence ID" value="VEL37056.1"/>
    <property type="molecule type" value="Genomic_DNA"/>
</dbReference>
<sequence length="93" mass="10096">MQSTEPRRRSDGPRGTGDRGDNGEVGCTVSSSKGARCLGRLPLHRLVRLAQIWLAVMLGGYFQPSLGKSTCQLYGQPRVKRAKGLKSHGLMSL</sequence>
<gene>
    <name evidence="2" type="ORF">PXEA_LOCUS30496</name>
</gene>
<dbReference type="AlphaFoldDB" id="A0A3S5FGB1"/>
<reference evidence="2" key="1">
    <citation type="submission" date="2018-11" db="EMBL/GenBank/DDBJ databases">
        <authorList>
            <consortium name="Pathogen Informatics"/>
        </authorList>
    </citation>
    <scope>NUCLEOTIDE SEQUENCE</scope>
</reference>
<name>A0A3S5FGB1_9PLAT</name>
<feature type="region of interest" description="Disordered" evidence="1">
    <location>
        <begin position="1"/>
        <end position="31"/>
    </location>
</feature>
<comment type="caution">
    <text evidence="2">The sequence shown here is derived from an EMBL/GenBank/DDBJ whole genome shotgun (WGS) entry which is preliminary data.</text>
</comment>
<evidence type="ECO:0000313" key="3">
    <source>
        <dbReference type="Proteomes" id="UP000784294"/>
    </source>
</evidence>
<keyword evidence="3" id="KW-1185">Reference proteome</keyword>
<proteinExistence type="predicted"/>